<dbReference type="Proteomes" id="UP000005240">
    <property type="component" value="Unassembled WGS sequence"/>
</dbReference>
<evidence type="ECO:0000256" key="1">
    <source>
        <dbReference type="SAM" id="MobiDB-lite"/>
    </source>
</evidence>
<reference evidence="3 4" key="3">
    <citation type="journal article" date="2017" name="G3 (Bethesda)">
        <title>Comparative analysis highlights variable genome content of wheat rusts and divergence of the mating loci.</title>
        <authorList>
            <person name="Cuomo C.A."/>
            <person name="Bakkeren G."/>
            <person name="Khalil H.B."/>
            <person name="Panwar V."/>
            <person name="Joly D."/>
            <person name="Linning R."/>
            <person name="Sakthikumar S."/>
            <person name="Song X."/>
            <person name="Adiconis X."/>
            <person name="Fan L."/>
            <person name="Goldberg J.M."/>
            <person name="Levin J.Z."/>
            <person name="Young S."/>
            <person name="Zeng Q."/>
            <person name="Anikster Y."/>
            <person name="Bruce M."/>
            <person name="Wang M."/>
            <person name="Yin C."/>
            <person name="McCallum B."/>
            <person name="Szabo L.J."/>
            <person name="Hulbert S."/>
            <person name="Chen X."/>
            <person name="Fellers J.P."/>
        </authorList>
    </citation>
    <scope>NUCLEOTIDE SEQUENCE</scope>
    <source>
        <strain evidence="4">Isolate 1-1 / race 1 (BBBD)</strain>
        <strain evidence="3">isolate 1-1 / race 1 (BBBD)</strain>
    </source>
</reference>
<proteinExistence type="predicted"/>
<protein>
    <submittedName>
        <fullName evidence="2 3">Uncharacterized protein</fullName>
    </submittedName>
</protein>
<evidence type="ECO:0000313" key="4">
    <source>
        <dbReference type="Proteomes" id="UP000005240"/>
    </source>
</evidence>
<reference evidence="2" key="1">
    <citation type="submission" date="2009-11" db="EMBL/GenBank/DDBJ databases">
        <authorList>
            <consortium name="The Broad Institute Genome Sequencing Platform"/>
            <person name="Ward D."/>
            <person name="Feldgarden M."/>
            <person name="Earl A."/>
            <person name="Young S.K."/>
            <person name="Zeng Q."/>
            <person name="Koehrsen M."/>
            <person name="Alvarado L."/>
            <person name="Berlin A."/>
            <person name="Bochicchio J."/>
            <person name="Borenstein D."/>
            <person name="Chapman S.B."/>
            <person name="Chen Z."/>
            <person name="Engels R."/>
            <person name="Freedman E."/>
            <person name="Gellesch M."/>
            <person name="Goldberg J."/>
            <person name="Griggs A."/>
            <person name="Gujja S."/>
            <person name="Heilman E."/>
            <person name="Heiman D."/>
            <person name="Hepburn T."/>
            <person name="Howarth C."/>
            <person name="Jen D."/>
            <person name="Larson L."/>
            <person name="Lewis B."/>
            <person name="Mehta T."/>
            <person name="Park D."/>
            <person name="Pearson M."/>
            <person name="Roberts A."/>
            <person name="Saif S."/>
            <person name="Shea T."/>
            <person name="Shenoy N."/>
            <person name="Sisk P."/>
            <person name="Stolte C."/>
            <person name="Sykes S."/>
            <person name="Thomson T."/>
            <person name="Walk T."/>
            <person name="White J."/>
            <person name="Yandava C."/>
            <person name="Izard J."/>
            <person name="Baranova O.V."/>
            <person name="Blanton J.M."/>
            <person name="Tanner A.C."/>
            <person name="Dewhirst F.E."/>
            <person name="Haas B."/>
            <person name="Nusbaum C."/>
            <person name="Birren B."/>
        </authorList>
    </citation>
    <scope>NUCLEOTIDE SEQUENCE [LARGE SCALE GENOMIC DNA]</scope>
    <source>
        <strain evidence="2">1-1 BBBD Race 1</strain>
    </source>
</reference>
<keyword evidence="4" id="KW-1185">Reference proteome</keyword>
<reference evidence="2" key="2">
    <citation type="submission" date="2016-05" db="EMBL/GenBank/DDBJ databases">
        <title>Comparative analysis highlights variable genome content of wheat rusts and divergence of the mating loci.</title>
        <authorList>
            <person name="Cuomo C.A."/>
            <person name="Bakkeren G."/>
            <person name="Szabo L."/>
            <person name="Khalil H."/>
            <person name="Joly D."/>
            <person name="Goldberg J."/>
            <person name="Young S."/>
            <person name="Zeng Q."/>
            <person name="Fellers J."/>
        </authorList>
    </citation>
    <scope>NUCLEOTIDE SEQUENCE [LARGE SCALE GENOMIC DNA]</scope>
    <source>
        <strain evidence="2">1-1 BBBD Race 1</strain>
    </source>
</reference>
<feature type="region of interest" description="Disordered" evidence="1">
    <location>
        <begin position="1"/>
        <end position="86"/>
    </location>
</feature>
<feature type="compositionally biased region" description="Low complexity" evidence="1">
    <location>
        <begin position="26"/>
        <end position="39"/>
    </location>
</feature>
<accession>A0A180GUW9</accession>
<feature type="compositionally biased region" description="Basic residues" evidence="1">
    <location>
        <begin position="50"/>
        <end position="59"/>
    </location>
</feature>
<dbReference type="EnsemblFungi" id="PTTG_26276-t43_1">
    <property type="protein sequence ID" value="PTTG_26276-t43_1-p1"/>
    <property type="gene ID" value="PTTG_26276"/>
</dbReference>
<reference evidence="3" key="4">
    <citation type="submission" date="2025-05" db="UniProtKB">
        <authorList>
            <consortium name="EnsemblFungi"/>
        </authorList>
    </citation>
    <scope>IDENTIFICATION</scope>
    <source>
        <strain evidence="3">isolate 1-1 / race 1 (BBBD)</strain>
    </source>
</reference>
<sequence>MGCCSHAGVAPSQLPPPYSSIRTMHRPSSSAGSGRPASSQWQITVQQRNIKQKTNKHPHGPPDPGKDTRRAAGIRQNGQQPPKTTP</sequence>
<dbReference type="AlphaFoldDB" id="A0A180GUW9"/>
<dbReference type="EMBL" id="ADAS02000018">
    <property type="protein sequence ID" value="OAV96607.1"/>
    <property type="molecule type" value="Genomic_DNA"/>
</dbReference>
<feature type="compositionally biased region" description="Polar residues" evidence="1">
    <location>
        <begin position="76"/>
        <end position="86"/>
    </location>
</feature>
<gene>
    <name evidence="2" type="ORF">PTTG_26276</name>
</gene>
<dbReference type="VEuPathDB" id="FungiDB:PTTG_26276"/>
<evidence type="ECO:0000313" key="2">
    <source>
        <dbReference type="EMBL" id="OAV96607.1"/>
    </source>
</evidence>
<feature type="compositionally biased region" description="Polar residues" evidence="1">
    <location>
        <begin position="40"/>
        <end position="49"/>
    </location>
</feature>
<evidence type="ECO:0000313" key="3">
    <source>
        <dbReference type="EnsemblFungi" id="PTTG_26276-t43_1-p1"/>
    </source>
</evidence>
<name>A0A180GUW9_PUCT1</name>
<organism evidence="2">
    <name type="scientific">Puccinia triticina (isolate 1-1 / race 1 (BBBD))</name>
    <name type="common">Brown leaf rust fungus</name>
    <dbReference type="NCBI Taxonomy" id="630390"/>
    <lineage>
        <taxon>Eukaryota</taxon>
        <taxon>Fungi</taxon>
        <taxon>Dikarya</taxon>
        <taxon>Basidiomycota</taxon>
        <taxon>Pucciniomycotina</taxon>
        <taxon>Pucciniomycetes</taxon>
        <taxon>Pucciniales</taxon>
        <taxon>Pucciniaceae</taxon>
        <taxon>Puccinia</taxon>
    </lineage>
</organism>